<reference evidence="1" key="2">
    <citation type="journal article" date="2022" name="New Phytol.">
        <title>Evolutionary transition to the ectomycorrhizal habit in the genomes of a hyperdiverse lineage of mushroom-forming fungi.</title>
        <authorList>
            <person name="Looney B."/>
            <person name="Miyauchi S."/>
            <person name="Morin E."/>
            <person name="Drula E."/>
            <person name="Courty P.E."/>
            <person name="Kohler A."/>
            <person name="Kuo A."/>
            <person name="LaButti K."/>
            <person name="Pangilinan J."/>
            <person name="Lipzen A."/>
            <person name="Riley R."/>
            <person name="Andreopoulos W."/>
            <person name="He G."/>
            <person name="Johnson J."/>
            <person name="Nolan M."/>
            <person name="Tritt A."/>
            <person name="Barry K.W."/>
            <person name="Grigoriev I.V."/>
            <person name="Nagy L.G."/>
            <person name="Hibbett D."/>
            <person name="Henrissat B."/>
            <person name="Matheny P.B."/>
            <person name="Labbe J."/>
            <person name="Martin F.M."/>
        </authorList>
    </citation>
    <scope>NUCLEOTIDE SEQUENCE</scope>
    <source>
        <strain evidence="1">HHB10654</strain>
    </source>
</reference>
<evidence type="ECO:0000313" key="1">
    <source>
        <dbReference type="EMBL" id="KAI0059573.1"/>
    </source>
</evidence>
<comment type="caution">
    <text evidence="1">The sequence shown here is derived from an EMBL/GenBank/DDBJ whole genome shotgun (WGS) entry which is preliminary data.</text>
</comment>
<name>A0ACB8SUM7_9AGAM</name>
<sequence>MPPGTPFHSFIPPFPIRVDEFSSPPTLTTTPALYLLTHTHSDHVNGLAAKSFASTVVCSHDGKEMLLRQETHYARALKAMDLTAETRLSKTYGHLKIPPLRIGGWVDYQGSRDLLKPYPLNSPAEFELSANETVTITLLDANHCPGAVMFLVEGDRGAVLHTGDFRAEPWFLDSISRNPILEPYLALPDLEPGAVIATKDAAPIFKQLDTIYLDTACLFSTTEVPSKTEGTKGLTLLMSLLPLNTIFFINAWTWGYEEVLKAIARMFRCKIHVDDYKYDIYTHLSDRFLGSIFTKDPTESRFHACERFDRCCEAAEPTPGLPTHRRVVYVNPVTMGRVKWSSYLAQTESQLRRGETVDCLLVPLSRHSPLPELRAFVSLFRPKRIIPNTLDPALNGLDWKCLDAMFEGCLASVPRFGLVEGNLDQAELDEGNDGDAALKNLQGDGIVELVAEWAESGRSRQKLEVMETYLVGEERAIVRRLLGKPAEEQESVGVERPGVSIMQKARDKQRIKACTAAPQESDEETDDEHDERGRTAHALFAHFSGIATQYSDAEVSYSSDKGGEDTAEEDVDGPTEPRCNLLTPGPSQAPVRSSGHGATYKIGAQEIDNRLFAEPLSPPPTNPRTVLQPSIVPQSYILLSPTTELFASRKRLVHEEGDLDQDHHPPFVNLKNIPTAGRQRSQEPVPSPKRRKVERRPTEMSFSIEHFRDADENSSTSSIILTSPAARTSKHQQRRGVESISPGDRALPLCGSPTVISAPLHGYSSPGPKEPLRKRTITEQLTLALPAVASKPKSRHSGKDDRRKELEAGTSRRSSASPKKLTAASSFKSVDDSADEGAVDWERSRVLAERIRDDAISGRTLSVPRLECLESQAPDTFER</sequence>
<proteinExistence type="predicted"/>
<dbReference type="Proteomes" id="UP000814140">
    <property type="component" value="Unassembled WGS sequence"/>
</dbReference>
<keyword evidence="2" id="KW-1185">Reference proteome</keyword>
<dbReference type="EMBL" id="MU277225">
    <property type="protein sequence ID" value="KAI0059573.1"/>
    <property type="molecule type" value="Genomic_DNA"/>
</dbReference>
<gene>
    <name evidence="1" type="ORF">BV25DRAFT_1860161</name>
</gene>
<organism evidence="1 2">
    <name type="scientific">Artomyces pyxidatus</name>
    <dbReference type="NCBI Taxonomy" id="48021"/>
    <lineage>
        <taxon>Eukaryota</taxon>
        <taxon>Fungi</taxon>
        <taxon>Dikarya</taxon>
        <taxon>Basidiomycota</taxon>
        <taxon>Agaricomycotina</taxon>
        <taxon>Agaricomycetes</taxon>
        <taxon>Russulales</taxon>
        <taxon>Auriscalpiaceae</taxon>
        <taxon>Artomyces</taxon>
    </lineage>
</organism>
<protein>
    <submittedName>
        <fullName evidence="1">Uncharacterized protein</fullName>
    </submittedName>
</protein>
<evidence type="ECO:0000313" key="2">
    <source>
        <dbReference type="Proteomes" id="UP000814140"/>
    </source>
</evidence>
<accession>A0ACB8SUM7</accession>
<reference evidence="1" key="1">
    <citation type="submission" date="2021-03" db="EMBL/GenBank/DDBJ databases">
        <authorList>
            <consortium name="DOE Joint Genome Institute"/>
            <person name="Ahrendt S."/>
            <person name="Looney B.P."/>
            <person name="Miyauchi S."/>
            <person name="Morin E."/>
            <person name="Drula E."/>
            <person name="Courty P.E."/>
            <person name="Chicoki N."/>
            <person name="Fauchery L."/>
            <person name="Kohler A."/>
            <person name="Kuo A."/>
            <person name="Labutti K."/>
            <person name="Pangilinan J."/>
            <person name="Lipzen A."/>
            <person name="Riley R."/>
            <person name="Andreopoulos W."/>
            <person name="He G."/>
            <person name="Johnson J."/>
            <person name="Barry K.W."/>
            <person name="Grigoriev I.V."/>
            <person name="Nagy L."/>
            <person name="Hibbett D."/>
            <person name="Henrissat B."/>
            <person name="Matheny P.B."/>
            <person name="Labbe J."/>
            <person name="Martin F."/>
        </authorList>
    </citation>
    <scope>NUCLEOTIDE SEQUENCE</scope>
    <source>
        <strain evidence="1">HHB10654</strain>
    </source>
</reference>